<dbReference type="Proteomes" id="UP001162992">
    <property type="component" value="Chromosome 10"/>
</dbReference>
<protein>
    <submittedName>
        <fullName evidence="1">Uncharacterized protein</fullName>
    </submittedName>
</protein>
<name>A0ACC2CHW2_DIPCM</name>
<evidence type="ECO:0000313" key="2">
    <source>
        <dbReference type="Proteomes" id="UP001162992"/>
    </source>
</evidence>
<dbReference type="EMBL" id="CM055101">
    <property type="protein sequence ID" value="KAJ7541572.1"/>
    <property type="molecule type" value="Genomic_DNA"/>
</dbReference>
<gene>
    <name evidence="1" type="ORF">O6H91_10G065500</name>
</gene>
<reference evidence="2" key="1">
    <citation type="journal article" date="2024" name="Proc. Natl. Acad. Sci. U.S.A.">
        <title>Extraordinary preservation of gene collinearity over three hundred million years revealed in homosporous lycophytes.</title>
        <authorList>
            <person name="Li C."/>
            <person name="Wickell D."/>
            <person name="Kuo L.Y."/>
            <person name="Chen X."/>
            <person name="Nie B."/>
            <person name="Liao X."/>
            <person name="Peng D."/>
            <person name="Ji J."/>
            <person name="Jenkins J."/>
            <person name="Williams M."/>
            <person name="Shu S."/>
            <person name="Plott C."/>
            <person name="Barry K."/>
            <person name="Rajasekar S."/>
            <person name="Grimwood J."/>
            <person name="Han X."/>
            <person name="Sun S."/>
            <person name="Hou Z."/>
            <person name="He W."/>
            <person name="Dai G."/>
            <person name="Sun C."/>
            <person name="Schmutz J."/>
            <person name="Leebens-Mack J.H."/>
            <person name="Li F.W."/>
            <person name="Wang L."/>
        </authorList>
    </citation>
    <scope>NUCLEOTIDE SEQUENCE [LARGE SCALE GENOMIC DNA]</scope>
    <source>
        <strain evidence="2">cv. PW_Plant_1</strain>
    </source>
</reference>
<accession>A0ACC2CHW2</accession>
<comment type="caution">
    <text evidence="1">The sequence shown here is derived from an EMBL/GenBank/DDBJ whole genome shotgun (WGS) entry which is preliminary data.</text>
</comment>
<keyword evidence="2" id="KW-1185">Reference proteome</keyword>
<organism evidence="1 2">
    <name type="scientific">Diphasiastrum complanatum</name>
    <name type="common">Issler's clubmoss</name>
    <name type="synonym">Lycopodium complanatum</name>
    <dbReference type="NCBI Taxonomy" id="34168"/>
    <lineage>
        <taxon>Eukaryota</taxon>
        <taxon>Viridiplantae</taxon>
        <taxon>Streptophyta</taxon>
        <taxon>Embryophyta</taxon>
        <taxon>Tracheophyta</taxon>
        <taxon>Lycopodiopsida</taxon>
        <taxon>Lycopodiales</taxon>
        <taxon>Lycopodiaceae</taxon>
        <taxon>Lycopodioideae</taxon>
        <taxon>Diphasiastrum</taxon>
    </lineage>
</organism>
<sequence length="723" mass="79108">MEQLIAMGFSQNLATQALAATGGKSTLKATEWILNQRRNTENQAAALFGSGRQQQQQQARVDHFFAEHQKGSSDGAEMKDTLGGNSQTHRAEGGSLKKHQTQDEASKPEAPLKRERQELARVSPSVPRVSASMPPPLKQQPQHSSLARKSLTPLAERMRPLTVDDVVGQDHLLGPKGILRTLIDSEKISSIILWGPPGSGKTSLARAISRAVSYRFVALSAVASGVKEVRQVLDEAMRAKKHGQQTILFLDEVHRFNKSQQDAFLPCVEAGHIVFIGATTENPSFEINSALLSRCKVLTLKRLQPEHLSELIERAVLDNDKGVLASLPTVPTFESFRIEENAIHYLAAAADGDARVALSTLELAGLTAVSRFKKKTADNGFCVHEKEEDALVSSFSFKRESGASDRSMVGFGARRESTFNVLESLKENVQQSQEEYTRPFKKFVGGKEVTAHTFGKDRDMTSLLHTDVEKEAAATPREFRDKDTSLIAADACPNKAGSNCSSKFGVSGEQHDACCEMLVNPAADRDPEKGSVVVTLADVQETLQRSHVLYDKTGEEHYNIISALHKSIRGGDANAGLYWLARMIEGGEGPLYVARRLIRFASEDVGLADPHALVQAVACFQACQFLGVPECNVHLAQCVIYLSLAPKSTAIYRAIEAAQQLVRETGQNEPVPLHLRNAPTSLMKDLGYGKGYIYPPGHIGPVKQEYMPSSLSGHVFLDWPEKN</sequence>
<evidence type="ECO:0000313" key="1">
    <source>
        <dbReference type="EMBL" id="KAJ7541572.1"/>
    </source>
</evidence>
<proteinExistence type="predicted"/>